<dbReference type="InterPro" id="IPR052155">
    <property type="entry name" value="Biofilm_reg_signaling"/>
</dbReference>
<dbReference type="InterPro" id="IPR000160">
    <property type="entry name" value="GGDEF_dom"/>
</dbReference>
<dbReference type="Pfam" id="PF00990">
    <property type="entry name" value="GGDEF"/>
    <property type="match status" value="1"/>
</dbReference>
<comment type="caution">
    <text evidence="5">The sequence shown here is derived from an EMBL/GenBank/DDBJ whole genome shotgun (WGS) entry which is preliminary data.</text>
</comment>
<dbReference type="AlphaFoldDB" id="A0A6B3NHF3"/>
<dbReference type="InterPro" id="IPR001610">
    <property type="entry name" value="PAC"/>
</dbReference>
<feature type="domain" description="PAC" evidence="2">
    <location>
        <begin position="262"/>
        <end position="315"/>
    </location>
</feature>
<dbReference type="SMART" id="SM00052">
    <property type="entry name" value="EAL"/>
    <property type="match status" value="1"/>
</dbReference>
<dbReference type="SUPFAM" id="SSF141868">
    <property type="entry name" value="EAL domain-like"/>
    <property type="match status" value="1"/>
</dbReference>
<dbReference type="CDD" id="cd01948">
    <property type="entry name" value="EAL"/>
    <property type="match status" value="1"/>
</dbReference>
<dbReference type="CDD" id="cd01949">
    <property type="entry name" value="GGDEF"/>
    <property type="match status" value="1"/>
</dbReference>
<name>A0A6B3NHF3_9CYAN</name>
<dbReference type="InterPro" id="IPR001633">
    <property type="entry name" value="EAL_dom"/>
</dbReference>
<evidence type="ECO:0000259" key="4">
    <source>
        <dbReference type="PROSITE" id="PS50887"/>
    </source>
</evidence>
<dbReference type="EMBL" id="JAAHFQ010000370">
    <property type="protein sequence ID" value="NER29454.1"/>
    <property type="molecule type" value="Genomic_DNA"/>
</dbReference>
<dbReference type="InterPro" id="IPR000014">
    <property type="entry name" value="PAS"/>
</dbReference>
<feature type="domain" description="PAS" evidence="1">
    <location>
        <begin position="63"/>
        <end position="139"/>
    </location>
</feature>
<dbReference type="InterPro" id="IPR029787">
    <property type="entry name" value="Nucleotide_cyclase"/>
</dbReference>
<dbReference type="PROSITE" id="PS50883">
    <property type="entry name" value="EAL"/>
    <property type="match status" value="1"/>
</dbReference>
<protein>
    <submittedName>
        <fullName evidence="5">EAL domain-containing protein</fullName>
    </submittedName>
</protein>
<evidence type="ECO:0000259" key="2">
    <source>
        <dbReference type="PROSITE" id="PS50113"/>
    </source>
</evidence>
<proteinExistence type="predicted"/>
<dbReference type="Pfam" id="PF13426">
    <property type="entry name" value="PAS_9"/>
    <property type="match status" value="1"/>
</dbReference>
<feature type="domain" description="EAL" evidence="3">
    <location>
        <begin position="621"/>
        <end position="877"/>
    </location>
</feature>
<dbReference type="Pfam" id="PF08448">
    <property type="entry name" value="PAS_4"/>
    <property type="match status" value="1"/>
</dbReference>
<feature type="domain" description="PAC" evidence="2">
    <location>
        <begin position="136"/>
        <end position="188"/>
    </location>
</feature>
<accession>A0A6B3NHF3</accession>
<dbReference type="Gene3D" id="3.20.20.450">
    <property type="entry name" value="EAL domain"/>
    <property type="match status" value="1"/>
</dbReference>
<evidence type="ECO:0000259" key="3">
    <source>
        <dbReference type="PROSITE" id="PS50883"/>
    </source>
</evidence>
<dbReference type="Gene3D" id="3.30.70.270">
    <property type="match status" value="1"/>
</dbReference>
<evidence type="ECO:0000259" key="1">
    <source>
        <dbReference type="PROSITE" id="PS50112"/>
    </source>
</evidence>
<dbReference type="SMART" id="SM00086">
    <property type="entry name" value="PAC"/>
    <property type="match status" value="2"/>
</dbReference>
<dbReference type="PANTHER" id="PTHR44757">
    <property type="entry name" value="DIGUANYLATE CYCLASE DGCP"/>
    <property type="match status" value="1"/>
</dbReference>
<dbReference type="SUPFAM" id="SSF55785">
    <property type="entry name" value="PYP-like sensor domain (PAS domain)"/>
    <property type="match status" value="2"/>
</dbReference>
<dbReference type="FunFam" id="3.20.20.450:FF:000001">
    <property type="entry name" value="Cyclic di-GMP phosphodiesterase yahA"/>
    <property type="match status" value="1"/>
</dbReference>
<dbReference type="NCBIfam" id="TIGR00229">
    <property type="entry name" value="sensory_box"/>
    <property type="match status" value="2"/>
</dbReference>
<dbReference type="Gene3D" id="3.30.450.20">
    <property type="entry name" value="PAS domain"/>
    <property type="match status" value="2"/>
</dbReference>
<dbReference type="InterPro" id="IPR000700">
    <property type="entry name" value="PAS-assoc_C"/>
</dbReference>
<sequence length="884" mass="101069">MILISLLTCLIPCLFTFVISRFFLKKNRCVKQVTAIKSQLKSPENVRISSKLLHQKTDINSILIETSAAFFVVIDSDGKTLMMNRCFLRVLGYTVDQVLGTDYLSTFIPENERESLAKMFIEAQNFVPLQQLNQPIEQETGVLTNNGRKILVEWRIQPKFRTNGQLECLCCTGIDVTEHRQSQEQLHHSQEKYCSIVQEQTEPICRFVADGTLTFVNDAYCCYFSKTQEELIGHSFFPMIPAQYRDKIHSHLAKLSLSQPVTTREYQVLMPNGEIRWQQWTDQVITNKQGDTIVEFQSIGRDITERRLVEQESSRLASFALLDPNPIVEINLAGQVLYLNPQAMQLWPNLRQRGVHHPFLAGIPSMAKALQREGSLRREVKIDQVYYEQVLHYVEEISCFRIYAFNITERKQAEAQLIYNAFYDQLTGLANRALFMDRLRRAFRVAKQHRRINSLDRPYLLALLFLDLNRFQLVNDSLGNQVGDQLLRFFAHRIETCLRPTDTLARLGGDEFAILLEGIEDITQATRIADAIDNTLSLPFCLDKSEVFMSVSIGIALSTVLPVTPKIPQGKQLEEEGGSSLVVQPEDLLRNASIAMYRAKAEAQSCYVIFDSTMYSHAVDRLQLETDLRRAIERQEFMVYYQPIVSLATGQIIGFEALLRWQHPQRGLVYPTEFIPTAEETGLISPMDWWTLRQACHQMKLWQEEFQDIQPLTINVNLSCQQFTQPDLIQQIDAILQETELSANSLKLEITESQVMDNPDLVRNWLLQLKQRQINLCIDDFGTGYSSLSRLDNFPINTLKIDRSFVSRIGAPGKNAEIIQAIVNLAQTLNIEVVAEGIEASEQADSLLALQCEYGQGYLFSKPVDSHAARKLLMDGVNQLEINN</sequence>
<organism evidence="5">
    <name type="scientific">Symploca sp. SIO1C4</name>
    <dbReference type="NCBI Taxonomy" id="2607765"/>
    <lineage>
        <taxon>Bacteria</taxon>
        <taxon>Bacillati</taxon>
        <taxon>Cyanobacteriota</taxon>
        <taxon>Cyanophyceae</taxon>
        <taxon>Coleofasciculales</taxon>
        <taxon>Coleofasciculaceae</taxon>
        <taxon>Symploca</taxon>
    </lineage>
</organism>
<evidence type="ECO:0000313" key="5">
    <source>
        <dbReference type="EMBL" id="NER29454.1"/>
    </source>
</evidence>
<dbReference type="PROSITE" id="PS50112">
    <property type="entry name" value="PAS"/>
    <property type="match status" value="1"/>
</dbReference>
<dbReference type="SUPFAM" id="SSF55073">
    <property type="entry name" value="Nucleotide cyclase"/>
    <property type="match status" value="1"/>
</dbReference>
<feature type="domain" description="GGDEF" evidence="4">
    <location>
        <begin position="459"/>
        <end position="612"/>
    </location>
</feature>
<dbReference type="PROSITE" id="PS50113">
    <property type="entry name" value="PAC"/>
    <property type="match status" value="2"/>
</dbReference>
<dbReference type="NCBIfam" id="TIGR00254">
    <property type="entry name" value="GGDEF"/>
    <property type="match status" value="1"/>
</dbReference>
<dbReference type="PANTHER" id="PTHR44757:SF2">
    <property type="entry name" value="BIOFILM ARCHITECTURE MAINTENANCE PROTEIN MBAA"/>
    <property type="match status" value="1"/>
</dbReference>
<dbReference type="SMART" id="SM00267">
    <property type="entry name" value="GGDEF"/>
    <property type="match status" value="1"/>
</dbReference>
<gene>
    <name evidence="5" type="ORF">F6J89_17955</name>
</gene>
<dbReference type="PROSITE" id="PS50887">
    <property type="entry name" value="GGDEF"/>
    <property type="match status" value="1"/>
</dbReference>
<reference evidence="5" key="1">
    <citation type="submission" date="2019-11" db="EMBL/GenBank/DDBJ databases">
        <title>Genomic insights into an expanded diversity of filamentous marine cyanobacteria reveals the extraordinary biosynthetic potential of Moorea and Okeania.</title>
        <authorList>
            <person name="Ferreira Leao T."/>
            <person name="Wang M."/>
            <person name="Moss N."/>
            <person name="Da Silva R."/>
            <person name="Sanders J."/>
            <person name="Nurk S."/>
            <person name="Gurevich A."/>
            <person name="Humphrey G."/>
            <person name="Reher R."/>
            <person name="Zhu Q."/>
            <person name="Belda-Ferre P."/>
            <person name="Glukhov E."/>
            <person name="Rex R."/>
            <person name="Dorrestein P.C."/>
            <person name="Knight R."/>
            <person name="Pevzner P."/>
            <person name="Gerwick W.H."/>
            <person name="Gerwick L."/>
        </authorList>
    </citation>
    <scope>NUCLEOTIDE SEQUENCE</scope>
    <source>
        <strain evidence="5">SIO1C4</strain>
    </source>
</reference>
<dbReference type="InterPro" id="IPR035965">
    <property type="entry name" value="PAS-like_dom_sf"/>
</dbReference>
<dbReference type="InterPro" id="IPR043128">
    <property type="entry name" value="Rev_trsase/Diguanyl_cyclase"/>
</dbReference>
<dbReference type="InterPro" id="IPR035919">
    <property type="entry name" value="EAL_sf"/>
</dbReference>
<dbReference type="SMART" id="SM00091">
    <property type="entry name" value="PAS"/>
    <property type="match status" value="3"/>
</dbReference>
<dbReference type="Pfam" id="PF00563">
    <property type="entry name" value="EAL"/>
    <property type="match status" value="1"/>
</dbReference>
<dbReference type="CDD" id="cd00130">
    <property type="entry name" value="PAS"/>
    <property type="match status" value="2"/>
</dbReference>
<dbReference type="InterPro" id="IPR013656">
    <property type="entry name" value="PAS_4"/>
</dbReference>